<dbReference type="GO" id="GO:0042102">
    <property type="term" value="P:positive regulation of T cell proliferation"/>
    <property type="evidence" value="ECO:0007669"/>
    <property type="project" value="TreeGrafter"/>
</dbReference>
<dbReference type="Proteomes" id="UP001187315">
    <property type="component" value="Unassembled WGS sequence"/>
</dbReference>
<evidence type="ECO:0000313" key="13">
    <source>
        <dbReference type="EMBL" id="KAK2819530.1"/>
    </source>
</evidence>
<dbReference type="EMBL" id="JAVHJS010000023">
    <property type="protein sequence ID" value="KAK2819530.1"/>
    <property type="molecule type" value="Genomic_DNA"/>
</dbReference>
<evidence type="ECO:0000256" key="1">
    <source>
        <dbReference type="ARBA" id="ARBA00004251"/>
    </source>
</evidence>
<dbReference type="AlphaFoldDB" id="A0AA88LQJ5"/>
<dbReference type="InterPro" id="IPR013106">
    <property type="entry name" value="Ig_V-set"/>
</dbReference>
<evidence type="ECO:0000256" key="5">
    <source>
        <dbReference type="ARBA" id="ARBA00022989"/>
    </source>
</evidence>
<evidence type="ECO:0000256" key="11">
    <source>
        <dbReference type="SAM" id="SignalP"/>
    </source>
</evidence>
<keyword evidence="10" id="KW-0393">Immunoglobulin domain</keyword>
<dbReference type="GO" id="GO:0009897">
    <property type="term" value="C:external side of plasma membrane"/>
    <property type="evidence" value="ECO:0007669"/>
    <property type="project" value="TreeGrafter"/>
</dbReference>
<dbReference type="Gene3D" id="2.60.40.10">
    <property type="entry name" value="Immunoglobulins"/>
    <property type="match status" value="1"/>
</dbReference>
<evidence type="ECO:0000256" key="9">
    <source>
        <dbReference type="ARBA" id="ARBA00023180"/>
    </source>
</evidence>
<dbReference type="GO" id="GO:0007166">
    <property type="term" value="P:cell surface receptor signaling pathway"/>
    <property type="evidence" value="ECO:0007669"/>
    <property type="project" value="TreeGrafter"/>
</dbReference>
<keyword evidence="5" id="KW-1133">Transmembrane helix</keyword>
<dbReference type="Pfam" id="PF07686">
    <property type="entry name" value="V-set"/>
    <property type="match status" value="1"/>
</dbReference>
<sequence>MRGLTIIYRHWFFPLCIALLINEALVKCVHMVHAVAGQTVILPCYTQAISSAYWRYNDSRTVCDIVKGKVYFDEQHSVYKDKVDYFPEELRKGNFSIKLLDVNSAHQGIYTCNFPNTLIPEITYLIVKEVRPRVQKAVFYSGDTRLHAHIFLLFSGVLLGLYSI</sequence>
<name>A0AA88LQJ5_TACVA</name>
<dbReference type="InterPro" id="IPR013783">
    <property type="entry name" value="Ig-like_fold"/>
</dbReference>
<keyword evidence="9" id="KW-0325">Glycoprotein</keyword>
<dbReference type="PANTHER" id="PTHR25466">
    <property type="entry name" value="T-LYMPHOCYTE ACTIVATION ANTIGEN"/>
    <property type="match status" value="1"/>
</dbReference>
<dbReference type="InterPro" id="IPR036179">
    <property type="entry name" value="Ig-like_dom_sf"/>
</dbReference>
<dbReference type="GO" id="GO:0031295">
    <property type="term" value="P:T cell costimulation"/>
    <property type="evidence" value="ECO:0007669"/>
    <property type="project" value="TreeGrafter"/>
</dbReference>
<evidence type="ECO:0000256" key="7">
    <source>
        <dbReference type="ARBA" id="ARBA00023157"/>
    </source>
</evidence>
<comment type="subcellular location">
    <subcellularLocation>
        <location evidence="1">Cell membrane</location>
        <topology evidence="1">Single-pass type I membrane protein</topology>
    </subcellularLocation>
</comment>
<reference evidence="13" key="1">
    <citation type="submission" date="2023-08" db="EMBL/GenBank/DDBJ databases">
        <title>Pelteobagrus vachellii genome.</title>
        <authorList>
            <person name="Liu H."/>
        </authorList>
    </citation>
    <scope>NUCLEOTIDE SEQUENCE</scope>
    <source>
        <strain evidence="13">PRFRI_2022a</strain>
        <tissue evidence="13">Muscle</tissue>
    </source>
</reference>
<keyword evidence="4 11" id="KW-0732">Signal</keyword>
<evidence type="ECO:0000256" key="8">
    <source>
        <dbReference type="ARBA" id="ARBA00023170"/>
    </source>
</evidence>
<feature type="domain" description="Immunoglobulin V-set" evidence="12">
    <location>
        <begin position="32"/>
        <end position="116"/>
    </location>
</feature>
<accession>A0AA88LQJ5</accession>
<dbReference type="GO" id="GO:0071222">
    <property type="term" value="P:cellular response to lipopolysaccharide"/>
    <property type="evidence" value="ECO:0007669"/>
    <property type="project" value="TreeGrafter"/>
</dbReference>
<dbReference type="PANTHER" id="PTHR25466:SF14">
    <property type="entry name" value="BUTYROPHILIN SUBFAMILY 2 MEMBER A2-LIKE-RELATED"/>
    <property type="match status" value="1"/>
</dbReference>
<evidence type="ECO:0000259" key="12">
    <source>
        <dbReference type="Pfam" id="PF07686"/>
    </source>
</evidence>
<keyword evidence="3" id="KW-0812">Transmembrane</keyword>
<dbReference type="SUPFAM" id="SSF48726">
    <property type="entry name" value="Immunoglobulin"/>
    <property type="match status" value="1"/>
</dbReference>
<proteinExistence type="predicted"/>
<comment type="caution">
    <text evidence="13">The sequence shown here is derived from an EMBL/GenBank/DDBJ whole genome shotgun (WGS) entry which is preliminary data.</text>
</comment>
<keyword evidence="2" id="KW-1003">Cell membrane</keyword>
<gene>
    <name evidence="13" type="ORF">Q7C36_021176</name>
</gene>
<feature type="signal peptide" evidence="11">
    <location>
        <begin position="1"/>
        <end position="18"/>
    </location>
</feature>
<protein>
    <recommendedName>
        <fullName evidence="12">Immunoglobulin V-set domain-containing protein</fullName>
    </recommendedName>
</protein>
<dbReference type="GO" id="GO:0042130">
    <property type="term" value="P:negative regulation of T cell proliferation"/>
    <property type="evidence" value="ECO:0007669"/>
    <property type="project" value="TreeGrafter"/>
</dbReference>
<evidence type="ECO:0000256" key="6">
    <source>
        <dbReference type="ARBA" id="ARBA00023136"/>
    </source>
</evidence>
<keyword evidence="8" id="KW-0675">Receptor</keyword>
<evidence type="ECO:0000256" key="4">
    <source>
        <dbReference type="ARBA" id="ARBA00022729"/>
    </source>
</evidence>
<evidence type="ECO:0000313" key="14">
    <source>
        <dbReference type="Proteomes" id="UP001187315"/>
    </source>
</evidence>
<evidence type="ECO:0000256" key="3">
    <source>
        <dbReference type="ARBA" id="ARBA00022692"/>
    </source>
</evidence>
<dbReference type="GO" id="GO:0006955">
    <property type="term" value="P:immune response"/>
    <property type="evidence" value="ECO:0007669"/>
    <property type="project" value="TreeGrafter"/>
</dbReference>
<evidence type="ECO:0000256" key="10">
    <source>
        <dbReference type="ARBA" id="ARBA00023319"/>
    </source>
</evidence>
<keyword evidence="6" id="KW-0472">Membrane</keyword>
<keyword evidence="14" id="KW-1185">Reference proteome</keyword>
<organism evidence="13 14">
    <name type="scientific">Tachysurus vachellii</name>
    <name type="common">Darkbarbel catfish</name>
    <name type="synonym">Pelteobagrus vachellii</name>
    <dbReference type="NCBI Taxonomy" id="175792"/>
    <lineage>
        <taxon>Eukaryota</taxon>
        <taxon>Metazoa</taxon>
        <taxon>Chordata</taxon>
        <taxon>Craniata</taxon>
        <taxon>Vertebrata</taxon>
        <taxon>Euteleostomi</taxon>
        <taxon>Actinopterygii</taxon>
        <taxon>Neopterygii</taxon>
        <taxon>Teleostei</taxon>
        <taxon>Ostariophysi</taxon>
        <taxon>Siluriformes</taxon>
        <taxon>Bagridae</taxon>
        <taxon>Tachysurus</taxon>
    </lineage>
</organism>
<dbReference type="InterPro" id="IPR051713">
    <property type="entry name" value="T-cell_Activation_Regulation"/>
</dbReference>
<feature type="chain" id="PRO_5041646016" description="Immunoglobulin V-set domain-containing protein" evidence="11">
    <location>
        <begin position="19"/>
        <end position="164"/>
    </location>
</feature>
<keyword evidence="7" id="KW-1015">Disulfide bond</keyword>
<evidence type="ECO:0000256" key="2">
    <source>
        <dbReference type="ARBA" id="ARBA00022475"/>
    </source>
</evidence>